<comment type="caution">
    <text evidence="14">The sequence shown here is derived from an EMBL/GenBank/DDBJ whole genome shotgun (WGS) entry which is preliminary data.</text>
</comment>
<feature type="non-terminal residue" evidence="14">
    <location>
        <position position="641"/>
    </location>
</feature>
<dbReference type="FunFam" id="1.10.730.10:FF:000006">
    <property type="entry name" value="Arginyl-tRNA synthetase 2, mitochondrial"/>
    <property type="match status" value="1"/>
</dbReference>
<dbReference type="OrthoDB" id="68056at2759"/>
<keyword evidence="15" id="KW-1185">Reference proteome</keyword>
<dbReference type="SMART" id="SM01016">
    <property type="entry name" value="Arg_tRNA_synt_N"/>
    <property type="match status" value="1"/>
</dbReference>
<dbReference type="PANTHER" id="PTHR11956">
    <property type="entry name" value="ARGINYL-TRNA SYNTHETASE"/>
    <property type="match status" value="1"/>
</dbReference>
<evidence type="ECO:0000256" key="8">
    <source>
        <dbReference type="ARBA" id="ARBA00033033"/>
    </source>
</evidence>
<dbReference type="PANTHER" id="PTHR11956:SF11">
    <property type="entry name" value="ARGININE--TRNA LIGASE, MITOCHONDRIAL-RELATED"/>
    <property type="match status" value="1"/>
</dbReference>
<dbReference type="InterPro" id="IPR008909">
    <property type="entry name" value="DALR_anticod-bd"/>
</dbReference>
<accession>A0A3E2HDR9</accession>
<evidence type="ECO:0000313" key="14">
    <source>
        <dbReference type="EMBL" id="RFU31556.1"/>
    </source>
</evidence>
<keyword evidence="5 10" id="KW-0067">ATP-binding</keyword>
<dbReference type="Pfam" id="PF03485">
    <property type="entry name" value="Arg_tRNA_synt_N"/>
    <property type="match status" value="1"/>
</dbReference>
<dbReference type="HAMAP" id="MF_00123">
    <property type="entry name" value="Arg_tRNA_synth"/>
    <property type="match status" value="1"/>
</dbReference>
<dbReference type="CDD" id="cd07956">
    <property type="entry name" value="Anticodon_Ia_Arg"/>
    <property type="match status" value="1"/>
</dbReference>
<keyword evidence="11" id="KW-0175">Coiled coil</keyword>
<dbReference type="FunFam" id="3.40.50.620:FF:000058">
    <property type="entry name" value="Mitochondrial arginyl-tRNA synthetase"/>
    <property type="match status" value="1"/>
</dbReference>
<dbReference type="OMA" id="YEFKWER"/>
<gene>
    <name evidence="14" type="ORF">B7463_g4777</name>
</gene>
<comment type="similarity">
    <text evidence="1 10">Belongs to the class-I aminoacyl-tRNA synthetase family.</text>
</comment>
<evidence type="ECO:0000256" key="9">
    <source>
        <dbReference type="ARBA" id="ARBA00049339"/>
    </source>
</evidence>
<evidence type="ECO:0000256" key="4">
    <source>
        <dbReference type="ARBA" id="ARBA00022741"/>
    </source>
</evidence>
<feature type="coiled-coil region" evidence="11">
    <location>
        <begin position="239"/>
        <end position="266"/>
    </location>
</feature>
<dbReference type="GO" id="GO:0005524">
    <property type="term" value="F:ATP binding"/>
    <property type="evidence" value="ECO:0007669"/>
    <property type="project" value="UniProtKB-KW"/>
</dbReference>
<dbReference type="PROSITE" id="PS00178">
    <property type="entry name" value="AA_TRNA_LIGASE_I"/>
    <property type="match status" value="1"/>
</dbReference>
<evidence type="ECO:0000256" key="1">
    <source>
        <dbReference type="ARBA" id="ARBA00005594"/>
    </source>
</evidence>
<keyword evidence="7 10" id="KW-0030">Aminoacyl-tRNA synthetase</keyword>
<dbReference type="InterPro" id="IPR001278">
    <property type="entry name" value="Arg-tRNA-ligase"/>
</dbReference>
<dbReference type="AlphaFoldDB" id="A0A3E2HDR9"/>
<evidence type="ECO:0000313" key="15">
    <source>
        <dbReference type="Proteomes" id="UP000258309"/>
    </source>
</evidence>
<evidence type="ECO:0000256" key="7">
    <source>
        <dbReference type="ARBA" id="ARBA00023146"/>
    </source>
</evidence>
<dbReference type="SUPFAM" id="SSF52374">
    <property type="entry name" value="Nucleotidylyl transferase"/>
    <property type="match status" value="1"/>
</dbReference>
<feature type="domain" description="DALR anticodon binding" evidence="12">
    <location>
        <begin position="524"/>
        <end position="641"/>
    </location>
</feature>
<dbReference type="FunFam" id="3.30.1360.70:FF:000006">
    <property type="entry name" value="Arginyl-tRNA synthetase"/>
    <property type="match status" value="1"/>
</dbReference>
<dbReference type="CDD" id="cd00671">
    <property type="entry name" value="ArgRS_core"/>
    <property type="match status" value="1"/>
</dbReference>
<protein>
    <recommendedName>
        <fullName evidence="2">arginine--tRNA ligase</fullName>
        <ecNumber evidence="2">6.1.1.19</ecNumber>
    </recommendedName>
    <alternativeName>
        <fullName evidence="8">Arginyl-tRNA synthetase</fullName>
    </alternativeName>
</protein>
<feature type="non-terminal residue" evidence="14">
    <location>
        <position position="1"/>
    </location>
</feature>
<dbReference type="InterPro" id="IPR035684">
    <property type="entry name" value="ArgRS_core"/>
</dbReference>
<dbReference type="GO" id="GO:0006420">
    <property type="term" value="P:arginyl-tRNA aminoacylation"/>
    <property type="evidence" value="ECO:0007669"/>
    <property type="project" value="InterPro"/>
</dbReference>
<evidence type="ECO:0000259" key="13">
    <source>
        <dbReference type="SMART" id="SM01016"/>
    </source>
</evidence>
<reference evidence="14 15" key="1">
    <citation type="submission" date="2018-05" db="EMBL/GenBank/DDBJ databases">
        <title>Draft genome sequence of Scytalidium lignicola DSM 105466, a ubiquitous saprotrophic fungus.</title>
        <authorList>
            <person name="Buettner E."/>
            <person name="Gebauer A.M."/>
            <person name="Hofrichter M."/>
            <person name="Liers C."/>
            <person name="Kellner H."/>
        </authorList>
    </citation>
    <scope>NUCLEOTIDE SEQUENCE [LARGE SCALE GENOMIC DNA]</scope>
    <source>
        <strain evidence="14 15">DSM 105466</strain>
    </source>
</reference>
<dbReference type="InterPro" id="IPR009080">
    <property type="entry name" value="tRNAsynth_Ia_anticodon-bd"/>
</dbReference>
<dbReference type="InterPro" id="IPR036695">
    <property type="entry name" value="Arg-tRNA-synth_N_sf"/>
</dbReference>
<evidence type="ECO:0000256" key="5">
    <source>
        <dbReference type="ARBA" id="ARBA00022840"/>
    </source>
</evidence>
<keyword evidence="3 10" id="KW-0436">Ligase</keyword>
<evidence type="ECO:0000259" key="12">
    <source>
        <dbReference type="SMART" id="SM00836"/>
    </source>
</evidence>
<dbReference type="SUPFAM" id="SSF47323">
    <property type="entry name" value="Anticodon-binding domain of a subclass of class I aminoacyl-tRNA synthetases"/>
    <property type="match status" value="1"/>
</dbReference>
<feature type="domain" description="Arginyl tRNA synthetase N-terminal" evidence="13">
    <location>
        <begin position="38"/>
        <end position="119"/>
    </location>
</feature>
<dbReference type="STRING" id="5539.A0A3E2HDR9"/>
<dbReference type="Gene3D" id="3.40.50.620">
    <property type="entry name" value="HUPs"/>
    <property type="match status" value="1"/>
</dbReference>
<dbReference type="InterPro" id="IPR001412">
    <property type="entry name" value="aa-tRNA-synth_I_CS"/>
</dbReference>
<comment type="catalytic activity">
    <reaction evidence="9">
        <text>tRNA(Arg) + L-arginine + ATP = L-arginyl-tRNA(Arg) + AMP + diphosphate</text>
        <dbReference type="Rhea" id="RHEA:20301"/>
        <dbReference type="Rhea" id="RHEA-COMP:9658"/>
        <dbReference type="Rhea" id="RHEA-COMP:9673"/>
        <dbReference type="ChEBI" id="CHEBI:30616"/>
        <dbReference type="ChEBI" id="CHEBI:32682"/>
        <dbReference type="ChEBI" id="CHEBI:33019"/>
        <dbReference type="ChEBI" id="CHEBI:78442"/>
        <dbReference type="ChEBI" id="CHEBI:78513"/>
        <dbReference type="ChEBI" id="CHEBI:456215"/>
        <dbReference type="EC" id="6.1.1.19"/>
    </reaction>
</comment>
<dbReference type="PRINTS" id="PR01038">
    <property type="entry name" value="TRNASYNTHARG"/>
</dbReference>
<proteinExistence type="inferred from homology"/>
<keyword evidence="4 10" id="KW-0547">Nucleotide-binding</keyword>
<dbReference type="NCBIfam" id="TIGR00456">
    <property type="entry name" value="argS"/>
    <property type="match status" value="1"/>
</dbReference>
<dbReference type="Pfam" id="PF00750">
    <property type="entry name" value="tRNA-synt_1d"/>
    <property type="match status" value="1"/>
</dbReference>
<dbReference type="GO" id="GO:0004814">
    <property type="term" value="F:arginine-tRNA ligase activity"/>
    <property type="evidence" value="ECO:0007669"/>
    <property type="project" value="UniProtKB-EC"/>
</dbReference>
<evidence type="ECO:0000256" key="3">
    <source>
        <dbReference type="ARBA" id="ARBA00022598"/>
    </source>
</evidence>
<dbReference type="Pfam" id="PF05746">
    <property type="entry name" value="DALR_1"/>
    <property type="match status" value="1"/>
</dbReference>
<evidence type="ECO:0000256" key="2">
    <source>
        <dbReference type="ARBA" id="ARBA00012837"/>
    </source>
</evidence>
<evidence type="ECO:0000256" key="6">
    <source>
        <dbReference type="ARBA" id="ARBA00022917"/>
    </source>
</evidence>
<name>A0A3E2HDR9_SCYLI</name>
<dbReference type="SMART" id="SM00836">
    <property type="entry name" value="DALR_1"/>
    <property type="match status" value="1"/>
</dbReference>
<dbReference type="SUPFAM" id="SSF55190">
    <property type="entry name" value="Arginyl-tRNA synthetase (ArgRS), N-terminal 'additional' domain"/>
    <property type="match status" value="1"/>
</dbReference>
<evidence type="ECO:0000256" key="11">
    <source>
        <dbReference type="SAM" id="Coils"/>
    </source>
</evidence>
<evidence type="ECO:0000256" key="10">
    <source>
        <dbReference type="RuleBase" id="RU363038"/>
    </source>
</evidence>
<organism evidence="14 15">
    <name type="scientific">Scytalidium lignicola</name>
    <name type="common">Hyphomycete</name>
    <dbReference type="NCBI Taxonomy" id="5539"/>
    <lineage>
        <taxon>Eukaryota</taxon>
        <taxon>Fungi</taxon>
        <taxon>Dikarya</taxon>
        <taxon>Ascomycota</taxon>
        <taxon>Pezizomycotina</taxon>
        <taxon>Leotiomycetes</taxon>
        <taxon>Leotiomycetes incertae sedis</taxon>
        <taxon>Scytalidium</taxon>
    </lineage>
</organism>
<dbReference type="InterPro" id="IPR005148">
    <property type="entry name" value="Arg-tRNA-synth_N"/>
</dbReference>
<dbReference type="Gene3D" id="3.30.1360.70">
    <property type="entry name" value="Arginyl tRNA synthetase N-terminal domain"/>
    <property type="match status" value="1"/>
</dbReference>
<dbReference type="EC" id="6.1.1.19" evidence="2"/>
<dbReference type="GO" id="GO:0032543">
    <property type="term" value="P:mitochondrial translation"/>
    <property type="evidence" value="ECO:0007669"/>
    <property type="project" value="TreeGrafter"/>
</dbReference>
<dbReference type="GO" id="GO:0005739">
    <property type="term" value="C:mitochondrion"/>
    <property type="evidence" value="ECO:0007669"/>
    <property type="project" value="TreeGrafter"/>
</dbReference>
<sequence>MAAPPAATADLLSEKLKSMSLDALPKYPNCYPTVNPVDIYRAHITSILSDITGVDGQIIYPVLAWTLTLEKGDLVLPVPALRVKGKKPNELAEEWAAKFPESPLVHKPTVGGTFLQFFFKVDKLAEILIPTIIQRKGTFGENKFLGLKDAQDPSKGRKKIVIEFSSPNIAKPFHAGHLRSTIIGGFLSNLYEAAGWDVTRINYLGDWGKQYGLLALGFEKYGNEEALTVDPINHLYEIYVKINKDLSEEKDKIKELEAAGKNDEALELKNEGLDEQARRYFKAMTDNDEKAIKQWARFRELSIKRYKETYARLNIHFNEYSGESQVTQEKMDFAGKKMEEMGVTEESEGAVIIDFSKHVPGKPGKSLERPIIKKKDGTALYLTRDISEMLQREEKYQFDHMIYVVASQQDLHLKQLFKIIELMGYTELAKKVQHVNFGLVLGMSTRKGTVRFLDQILLEVGEKMHEVMQKNQSKYEQVEDPLATADILGISSVMVQDMSGKRINNYTFNMETMTSFEGDTGPYLQYAHARLCSITRRADLSEEEILSADLSLLKEQHALDLIRVISQYPDVVINTLKTLEPTTILTYLFKMTHTLSSSYDHLRIVGSEKELMKARMALYDAARVVLNNGMRLLGLTPVERM</sequence>
<keyword evidence="6 10" id="KW-0648">Protein biosynthesis</keyword>
<dbReference type="Gene3D" id="1.10.730.10">
    <property type="entry name" value="Isoleucyl-tRNA Synthetase, Domain 1"/>
    <property type="match status" value="1"/>
</dbReference>
<dbReference type="Proteomes" id="UP000258309">
    <property type="component" value="Unassembled WGS sequence"/>
</dbReference>
<dbReference type="InterPro" id="IPR014729">
    <property type="entry name" value="Rossmann-like_a/b/a_fold"/>
</dbReference>
<dbReference type="EMBL" id="NCSJ02000073">
    <property type="protein sequence ID" value="RFU31556.1"/>
    <property type="molecule type" value="Genomic_DNA"/>
</dbReference>